<organism evidence="2 3">
    <name type="scientific">Caenorhabditis angaria</name>
    <dbReference type="NCBI Taxonomy" id="860376"/>
    <lineage>
        <taxon>Eukaryota</taxon>
        <taxon>Metazoa</taxon>
        <taxon>Ecdysozoa</taxon>
        <taxon>Nematoda</taxon>
        <taxon>Chromadorea</taxon>
        <taxon>Rhabditida</taxon>
        <taxon>Rhabditina</taxon>
        <taxon>Rhabditomorpha</taxon>
        <taxon>Rhabditoidea</taxon>
        <taxon>Rhabditidae</taxon>
        <taxon>Peloderinae</taxon>
        <taxon>Caenorhabditis</taxon>
    </lineage>
</organism>
<sequence>MNSTKCVVNFSFFETKEVVRYFLHVFSIITYPLNIYSFYLIVKVTPANVKNVKNVMIFLHANTLLIDFLIDVCVIPIPYFPLPAIHMFGLLPWLGVPISIILYFGQLSVYSLAISIVAVYQNRHSAISTIKYRITERKSLFVYYFLLYSIGAAGFAYYSFDGNYEITLKLDLIEKSSYKCPPTEFFSENTFTTDKNKTIISMIVAFIAVFDLSQLLFFGLMTAYHLVLVPSVTVSEKTRALQLKFLIALSIQIIIPFMVLLLPVLVMCAIVIIGIVNQIINNFCIIIIGTHGILTSLSLIIIHEPFRKHAKNIIFFWKKSQNPPIVPIVPRTHSMISSNTIVPV</sequence>
<keyword evidence="3" id="KW-1185">Reference proteome</keyword>
<evidence type="ECO:0000313" key="2">
    <source>
        <dbReference type="EMBL" id="CAI5448860.1"/>
    </source>
</evidence>
<feature type="transmembrane region" description="Helical" evidence="1">
    <location>
        <begin position="141"/>
        <end position="160"/>
    </location>
</feature>
<feature type="transmembrane region" description="Helical" evidence="1">
    <location>
        <begin position="199"/>
        <end position="224"/>
    </location>
</feature>
<dbReference type="OrthoDB" id="5862289at2759"/>
<feature type="transmembrane region" description="Helical" evidence="1">
    <location>
        <begin position="100"/>
        <end position="120"/>
    </location>
</feature>
<reference evidence="2" key="1">
    <citation type="submission" date="2022-11" db="EMBL/GenBank/DDBJ databases">
        <authorList>
            <person name="Kikuchi T."/>
        </authorList>
    </citation>
    <scope>NUCLEOTIDE SEQUENCE</scope>
    <source>
        <strain evidence="2">PS1010</strain>
    </source>
</reference>
<protein>
    <recommendedName>
        <fullName evidence="4">Serpentine Receptor, class H</fullName>
    </recommendedName>
</protein>
<dbReference type="EMBL" id="CANHGI010000004">
    <property type="protein sequence ID" value="CAI5448860.1"/>
    <property type="molecule type" value="Genomic_DNA"/>
</dbReference>
<dbReference type="InterPro" id="IPR019422">
    <property type="entry name" value="7TM_GPCR_serpentine_rcpt_Srh"/>
</dbReference>
<gene>
    <name evidence="2" type="ORF">CAMP_LOCUS11497</name>
</gene>
<dbReference type="AlphaFoldDB" id="A0A9P1IP62"/>
<accession>A0A9P1IP62</accession>
<feature type="transmembrane region" description="Helical" evidence="1">
    <location>
        <begin position="21"/>
        <end position="42"/>
    </location>
</feature>
<evidence type="ECO:0000256" key="1">
    <source>
        <dbReference type="SAM" id="Phobius"/>
    </source>
</evidence>
<feature type="transmembrane region" description="Helical" evidence="1">
    <location>
        <begin position="245"/>
        <end position="273"/>
    </location>
</feature>
<keyword evidence="1" id="KW-0812">Transmembrane</keyword>
<name>A0A9P1IP62_9PELO</name>
<evidence type="ECO:0008006" key="4">
    <source>
        <dbReference type="Google" id="ProtNLM"/>
    </source>
</evidence>
<feature type="transmembrane region" description="Helical" evidence="1">
    <location>
        <begin position="279"/>
        <end position="302"/>
    </location>
</feature>
<dbReference type="Proteomes" id="UP001152747">
    <property type="component" value="Unassembled WGS sequence"/>
</dbReference>
<dbReference type="InterPro" id="IPR053220">
    <property type="entry name" value="Nematode_rcpt-like_serp_H"/>
</dbReference>
<evidence type="ECO:0000313" key="3">
    <source>
        <dbReference type="Proteomes" id="UP001152747"/>
    </source>
</evidence>
<proteinExistence type="predicted"/>
<comment type="caution">
    <text evidence="2">The sequence shown here is derived from an EMBL/GenBank/DDBJ whole genome shotgun (WGS) entry which is preliminary data.</text>
</comment>
<feature type="transmembrane region" description="Helical" evidence="1">
    <location>
        <begin position="54"/>
        <end position="80"/>
    </location>
</feature>
<dbReference type="PANTHER" id="PTHR22941">
    <property type="entry name" value="SERPENTINE RECEPTOR"/>
    <property type="match status" value="1"/>
</dbReference>
<keyword evidence="1" id="KW-0472">Membrane</keyword>
<keyword evidence="1" id="KW-1133">Transmembrane helix</keyword>
<dbReference type="PANTHER" id="PTHR22941:SF307">
    <property type="entry name" value="SERPENTINE RECEPTOR, CLASS H"/>
    <property type="match status" value="1"/>
</dbReference>
<dbReference type="Pfam" id="PF10318">
    <property type="entry name" value="7TM_GPCR_Srh"/>
    <property type="match status" value="1"/>
</dbReference>